<feature type="compositionally biased region" description="Basic residues" evidence="3">
    <location>
        <begin position="314"/>
        <end position="324"/>
    </location>
</feature>
<dbReference type="Proteomes" id="UP000518752">
    <property type="component" value="Unassembled WGS sequence"/>
</dbReference>
<dbReference type="AlphaFoldDB" id="A0A8H5HZ67"/>
<organism evidence="5 6">
    <name type="scientific">Collybiopsis confluens</name>
    <dbReference type="NCBI Taxonomy" id="2823264"/>
    <lineage>
        <taxon>Eukaryota</taxon>
        <taxon>Fungi</taxon>
        <taxon>Dikarya</taxon>
        <taxon>Basidiomycota</taxon>
        <taxon>Agaricomycotina</taxon>
        <taxon>Agaricomycetes</taxon>
        <taxon>Agaricomycetidae</taxon>
        <taxon>Agaricales</taxon>
        <taxon>Marasmiineae</taxon>
        <taxon>Omphalotaceae</taxon>
        <taxon>Collybiopsis</taxon>
    </lineage>
</organism>
<evidence type="ECO:0000313" key="5">
    <source>
        <dbReference type="EMBL" id="KAF5392132.1"/>
    </source>
</evidence>
<dbReference type="OrthoDB" id="439808at2759"/>
<evidence type="ECO:0000256" key="1">
    <source>
        <dbReference type="ARBA" id="ARBA00022884"/>
    </source>
</evidence>
<dbReference type="Gene3D" id="3.30.70.330">
    <property type="match status" value="3"/>
</dbReference>
<comment type="caution">
    <text evidence="5">The sequence shown here is derived from an EMBL/GenBank/DDBJ whole genome shotgun (WGS) entry which is preliminary data.</text>
</comment>
<feature type="domain" description="RRM" evidence="4">
    <location>
        <begin position="45"/>
        <end position="124"/>
    </location>
</feature>
<feature type="region of interest" description="Disordered" evidence="3">
    <location>
        <begin position="298"/>
        <end position="324"/>
    </location>
</feature>
<evidence type="ECO:0000256" key="2">
    <source>
        <dbReference type="PROSITE-ProRule" id="PRU00176"/>
    </source>
</evidence>
<name>A0A8H5HZ67_9AGAR</name>
<keyword evidence="1 2" id="KW-0694">RNA-binding</keyword>
<gene>
    <name evidence="5" type="ORF">D9757_003193</name>
</gene>
<evidence type="ECO:0000313" key="6">
    <source>
        <dbReference type="Proteomes" id="UP000518752"/>
    </source>
</evidence>
<dbReference type="InterPro" id="IPR012677">
    <property type="entry name" value="Nucleotide-bd_a/b_plait_sf"/>
</dbReference>
<keyword evidence="6" id="KW-1185">Reference proteome</keyword>
<dbReference type="SUPFAM" id="SSF54928">
    <property type="entry name" value="RNA-binding domain, RBD"/>
    <property type="match status" value="3"/>
</dbReference>
<dbReference type="PANTHER" id="PTHR23189">
    <property type="entry name" value="RNA RECOGNITION MOTIF-CONTAINING"/>
    <property type="match status" value="1"/>
</dbReference>
<accession>A0A8H5HZ67</accession>
<dbReference type="InterPro" id="IPR035979">
    <property type="entry name" value="RBD_domain_sf"/>
</dbReference>
<dbReference type="InterPro" id="IPR000504">
    <property type="entry name" value="RRM_dom"/>
</dbReference>
<sequence length="324" mass="35915">MFASLRSVTRTSAALSRPASVLRLTGLSSFASRLLSTSAVNFAPRFVYLGNLPWRVQIDEIKEHAEKFGPLLSINIPNNETGSPAGFANVEFESAEDAQNFQRAAIESQISFANRRARVELFEEPQDQVVTRTSSTRPSRASPPTTTLWIGSLPPETQPGELREIFEKYGSIKRISVSPMGRSGTHFAHVEYHQKADAQSALADLSGSLTLRGTPLSLDFAAVRSDPPSNKLYVTAFDGEEGELREIFRKYSDGLTNLVMLRNRNAVIEYEDVEQASAAKDALDFGKTASGGEFRVFFSNPRPVRPESNSSRNMQRRKSYGNDW</sequence>
<dbReference type="EMBL" id="JAACJN010000007">
    <property type="protein sequence ID" value="KAF5392132.1"/>
    <property type="molecule type" value="Genomic_DNA"/>
</dbReference>
<evidence type="ECO:0000256" key="3">
    <source>
        <dbReference type="SAM" id="MobiDB-lite"/>
    </source>
</evidence>
<evidence type="ECO:0000259" key="4">
    <source>
        <dbReference type="PROSITE" id="PS50102"/>
    </source>
</evidence>
<feature type="domain" description="RRM" evidence="4">
    <location>
        <begin position="146"/>
        <end position="223"/>
    </location>
</feature>
<dbReference type="GO" id="GO:0003723">
    <property type="term" value="F:RNA binding"/>
    <property type="evidence" value="ECO:0007669"/>
    <property type="project" value="UniProtKB-UniRule"/>
</dbReference>
<dbReference type="Pfam" id="PF00076">
    <property type="entry name" value="RRM_1"/>
    <property type="match status" value="2"/>
</dbReference>
<dbReference type="SMART" id="SM00360">
    <property type="entry name" value="RRM"/>
    <property type="match status" value="3"/>
</dbReference>
<protein>
    <recommendedName>
        <fullName evidence="4">RRM domain-containing protein</fullName>
    </recommendedName>
</protein>
<dbReference type="PROSITE" id="PS50102">
    <property type="entry name" value="RRM"/>
    <property type="match status" value="2"/>
</dbReference>
<reference evidence="5 6" key="1">
    <citation type="journal article" date="2020" name="ISME J.">
        <title>Uncovering the hidden diversity of litter-decomposition mechanisms in mushroom-forming fungi.</title>
        <authorList>
            <person name="Floudas D."/>
            <person name="Bentzer J."/>
            <person name="Ahren D."/>
            <person name="Johansson T."/>
            <person name="Persson P."/>
            <person name="Tunlid A."/>
        </authorList>
    </citation>
    <scope>NUCLEOTIDE SEQUENCE [LARGE SCALE GENOMIC DNA]</scope>
    <source>
        <strain evidence="5 6">CBS 406.79</strain>
    </source>
</reference>
<feature type="region of interest" description="Disordered" evidence="3">
    <location>
        <begin position="128"/>
        <end position="147"/>
    </location>
</feature>
<proteinExistence type="predicted"/>
<dbReference type="CDD" id="cd00590">
    <property type="entry name" value="RRM_SF"/>
    <property type="match status" value="2"/>
</dbReference>
<feature type="compositionally biased region" description="Low complexity" evidence="3">
    <location>
        <begin position="131"/>
        <end position="147"/>
    </location>
</feature>